<dbReference type="InterPro" id="IPR006094">
    <property type="entry name" value="Oxid_FAD_bind_N"/>
</dbReference>
<dbReference type="PATRIC" id="fig|471514.4.peg.3866"/>
<name>A0A0P9CTD4_9BACL</name>
<comment type="cofactor">
    <cofactor evidence="1">
        <name>FAD</name>
        <dbReference type="ChEBI" id="CHEBI:57692"/>
    </cofactor>
</comment>
<keyword evidence="6" id="KW-0560">Oxidoreductase</keyword>
<feature type="compositionally biased region" description="Polar residues" evidence="8">
    <location>
        <begin position="9"/>
        <end position="18"/>
    </location>
</feature>
<comment type="similarity">
    <text evidence="2">Belongs to the FAD-binding oxidoreductase/transferase type 4 family.</text>
</comment>
<keyword evidence="11" id="KW-1185">Reference proteome</keyword>
<dbReference type="SUPFAM" id="SSF56176">
    <property type="entry name" value="FAD-binding/transporter-associated domain-like"/>
    <property type="match status" value="1"/>
</dbReference>
<dbReference type="Pfam" id="PF02913">
    <property type="entry name" value="FAD-oxidase_C"/>
    <property type="match status" value="1"/>
</dbReference>
<keyword evidence="5" id="KW-0809">Transit peptide</keyword>
<evidence type="ECO:0000256" key="6">
    <source>
        <dbReference type="ARBA" id="ARBA00023002"/>
    </source>
</evidence>
<dbReference type="InterPro" id="IPR004113">
    <property type="entry name" value="FAD-bd_oxidored_4_C"/>
</dbReference>
<dbReference type="InterPro" id="IPR016166">
    <property type="entry name" value="FAD-bd_PCMH"/>
</dbReference>
<dbReference type="InterPro" id="IPR016171">
    <property type="entry name" value="Vanillyl_alc_oxidase_C-sub2"/>
</dbReference>
<evidence type="ECO:0000256" key="5">
    <source>
        <dbReference type="ARBA" id="ARBA00022946"/>
    </source>
</evidence>
<dbReference type="PANTHER" id="PTHR11748">
    <property type="entry name" value="D-LACTATE DEHYDROGENASE"/>
    <property type="match status" value="1"/>
</dbReference>
<accession>A0A0P9CTD4</accession>
<dbReference type="GO" id="GO:0004458">
    <property type="term" value="F:D-lactate dehydrogenase (cytochrome) activity"/>
    <property type="evidence" value="ECO:0007669"/>
    <property type="project" value="UniProtKB-EC"/>
</dbReference>
<sequence>MKRVLRADQVSQSPSVLDQHSHDESYHTPRRPDAVVFPESTEDVVHIMQVSAQFRVPVVPFGVGSALEGHVVPVKGGITVDTSRMNRILEVRPDDFLVKVEPGVTRIELNEALRPYGLFFPVDPGANASLGGMAATNASGTTTVRYGAMKDNVRSLTVVLADGSVIQTASLAAKSSSGYNLTGLFVGSEGTLGVFTEIWLKVVGLPEHIVGARAVFETVSDAVRASTAMVGTGLLVSRVELVSALYIDVFNRLEGTDFPVHPTLFLEFGGTRGAVESSVEMAREIAADEGCQRWTAVEDASERTRLWKVRHEAAHTFMKQFPGYGHMATDVCVPLSKLPGAIANAERLLESEGVRGSMIGHVGDGNFHVSLAVRPGDKGDLERANAVNKGLVEYALSVGGTCTGEHGVGLGKRKYQALEHGNALNVMRTIKSALDPDGRLNPGKLIDA</sequence>
<evidence type="ECO:0000313" key="10">
    <source>
        <dbReference type="EMBL" id="KPV39920.1"/>
    </source>
</evidence>
<dbReference type="STRING" id="471514.AN477_22115"/>
<dbReference type="FunFam" id="1.10.45.10:FF:000001">
    <property type="entry name" value="D-lactate dehydrogenase mitochondrial"/>
    <property type="match status" value="1"/>
</dbReference>
<dbReference type="EC" id="1.1.2.4" evidence="7"/>
<dbReference type="SUPFAM" id="SSF55103">
    <property type="entry name" value="FAD-linked oxidases, C-terminal domain"/>
    <property type="match status" value="1"/>
</dbReference>
<dbReference type="PANTHER" id="PTHR11748:SF111">
    <property type="entry name" value="D-LACTATE DEHYDROGENASE, MITOCHONDRIAL-RELATED"/>
    <property type="match status" value="1"/>
</dbReference>
<dbReference type="Gene3D" id="1.10.45.10">
    <property type="entry name" value="Vanillyl-alcohol Oxidase, Chain A, domain 4"/>
    <property type="match status" value="1"/>
</dbReference>
<dbReference type="PROSITE" id="PS51387">
    <property type="entry name" value="FAD_PCMH"/>
    <property type="match status" value="1"/>
</dbReference>
<dbReference type="Gene3D" id="3.30.465.10">
    <property type="match status" value="1"/>
</dbReference>
<dbReference type="Gene3D" id="3.30.70.2740">
    <property type="match status" value="1"/>
</dbReference>
<reference evidence="10 11" key="1">
    <citation type="submission" date="2015-09" db="EMBL/GenBank/DDBJ databases">
        <title>Draft genome sequence of Alicyclobacillus ferrooxydans DSM 22381.</title>
        <authorList>
            <person name="Hemp J."/>
        </authorList>
    </citation>
    <scope>NUCLEOTIDE SEQUENCE [LARGE SCALE GENOMIC DNA]</scope>
    <source>
        <strain evidence="10 11">TC-34</strain>
    </source>
</reference>
<evidence type="ECO:0000256" key="4">
    <source>
        <dbReference type="ARBA" id="ARBA00022827"/>
    </source>
</evidence>
<evidence type="ECO:0000313" key="11">
    <source>
        <dbReference type="Proteomes" id="UP000050482"/>
    </source>
</evidence>
<proteinExistence type="inferred from homology"/>
<dbReference type="AlphaFoldDB" id="A0A0P9CTD4"/>
<dbReference type="GO" id="GO:0008720">
    <property type="term" value="F:D-lactate dehydrogenase (NAD+) activity"/>
    <property type="evidence" value="ECO:0007669"/>
    <property type="project" value="TreeGrafter"/>
</dbReference>
<dbReference type="EMBL" id="LJCO01000100">
    <property type="protein sequence ID" value="KPV39920.1"/>
    <property type="molecule type" value="Genomic_DNA"/>
</dbReference>
<comment type="caution">
    <text evidence="10">The sequence shown here is derived from an EMBL/GenBank/DDBJ whole genome shotgun (WGS) entry which is preliminary data.</text>
</comment>
<dbReference type="Proteomes" id="UP000050482">
    <property type="component" value="Unassembled WGS sequence"/>
</dbReference>
<evidence type="ECO:0000256" key="8">
    <source>
        <dbReference type="SAM" id="MobiDB-lite"/>
    </source>
</evidence>
<dbReference type="FunFam" id="3.30.465.10:FF:000016">
    <property type="entry name" value="probable D-lactate dehydrogenase, mitochondrial"/>
    <property type="match status" value="1"/>
</dbReference>
<evidence type="ECO:0000256" key="2">
    <source>
        <dbReference type="ARBA" id="ARBA00008000"/>
    </source>
</evidence>
<keyword evidence="4" id="KW-0274">FAD</keyword>
<evidence type="ECO:0000256" key="1">
    <source>
        <dbReference type="ARBA" id="ARBA00001974"/>
    </source>
</evidence>
<dbReference type="InterPro" id="IPR016164">
    <property type="entry name" value="FAD-linked_Oxase-like_C"/>
</dbReference>
<dbReference type="FunFam" id="3.30.70.2740:FF:000001">
    <property type="entry name" value="D-lactate dehydrogenase mitochondrial"/>
    <property type="match status" value="1"/>
</dbReference>
<dbReference type="InterPro" id="IPR036318">
    <property type="entry name" value="FAD-bd_PCMH-like_sf"/>
</dbReference>
<evidence type="ECO:0000256" key="3">
    <source>
        <dbReference type="ARBA" id="ARBA00022630"/>
    </source>
</evidence>
<feature type="compositionally biased region" description="Basic and acidic residues" evidence="8">
    <location>
        <begin position="19"/>
        <end position="32"/>
    </location>
</feature>
<keyword evidence="3" id="KW-0285">Flavoprotein</keyword>
<evidence type="ECO:0000259" key="9">
    <source>
        <dbReference type="PROSITE" id="PS51387"/>
    </source>
</evidence>
<dbReference type="GO" id="GO:1903457">
    <property type="term" value="P:lactate catabolic process"/>
    <property type="evidence" value="ECO:0007669"/>
    <property type="project" value="TreeGrafter"/>
</dbReference>
<dbReference type="Pfam" id="PF01565">
    <property type="entry name" value="FAD_binding_4"/>
    <property type="match status" value="1"/>
</dbReference>
<evidence type="ECO:0000256" key="7">
    <source>
        <dbReference type="ARBA" id="ARBA00038897"/>
    </source>
</evidence>
<feature type="region of interest" description="Disordered" evidence="8">
    <location>
        <begin position="1"/>
        <end position="32"/>
    </location>
</feature>
<gene>
    <name evidence="10" type="ORF">AN477_22115</name>
</gene>
<organism evidence="10 11">
    <name type="scientific">Alicyclobacillus ferrooxydans</name>
    <dbReference type="NCBI Taxonomy" id="471514"/>
    <lineage>
        <taxon>Bacteria</taxon>
        <taxon>Bacillati</taxon>
        <taxon>Bacillota</taxon>
        <taxon>Bacilli</taxon>
        <taxon>Bacillales</taxon>
        <taxon>Alicyclobacillaceae</taxon>
        <taxon>Alicyclobacillus</taxon>
    </lineage>
</organism>
<feature type="domain" description="FAD-binding PCMH-type" evidence="9">
    <location>
        <begin position="28"/>
        <end position="205"/>
    </location>
</feature>
<dbReference type="GO" id="GO:0071949">
    <property type="term" value="F:FAD binding"/>
    <property type="evidence" value="ECO:0007669"/>
    <property type="project" value="InterPro"/>
</dbReference>
<dbReference type="InterPro" id="IPR016169">
    <property type="entry name" value="FAD-bd_PCMH_sub2"/>
</dbReference>
<protein>
    <recommendedName>
        <fullName evidence="7">D-lactate dehydrogenase (cytochrome)</fullName>
        <ecNumber evidence="7">1.1.2.4</ecNumber>
    </recommendedName>
</protein>